<accession>A0A345YFF1</accession>
<sequence length="874" mass="96472">MTKRPLIQAVDETTEESSPEAVRSEGVTEETSLENDEVGDEDWWADEDPGRERAWVVPTLAIAATLGWTAFYGWAHQSEILAGPTPSRWTEIVTQWAVPVLLIVSLWILAMRNSTREAKRFSDVAQDLSAKSAELETRLVTVNRELSLAREFLATQTNELDYLGRMATDRLSEHADRLQSLISDNGEQVEAIARVSVTALENMDRLRDNLPVISTSAKDVSNQIGGAGREAQRQLDELIAGFERLNEFGMASERQVGSLRKRVDAALEELSDRSEQLGTIAEQRFAELRANSEAFRGELDSREVEALASIRSRFERLRSELAETDADAARERDAAMESLRERLVILRDETTQTASSIRDGEAHALTAWNAQVEAMQERLRDAIAEITRIDDSAIAAANAKLKDLFAEAETVDARIAERNRLFAEETSRRQAELSQAEDQARSNMSQRLAELDEVIAERRAAQAEQLSLMAAEGDELADRIAALGETFSTVSEQGREAREELSSGIATLDAKLAESREALSGTDEAVSALTDASVRLLELIQASAKHSRDELPVAMAASEDRLANIEERAEEVKNLLDQAKTAGEALTASMDTAELRSREAMGAVDEFQAGFGETAVAQIDSIERLRSAVAALGDESATLSERVHGELRAAIAQLEESARTALSAIESEQATRIARIADKVGEQSAEAIDRALREHTEEAISALGEATARSAEAGRESMRQLRDQLAKVNELTGNLESRIAHARERASEDVDNDFSRRVALITESLNSNAIDIAKVLSTEVTDTAWASYLRGDRGIFTRRAVRLVDNTEAREIAELYDTDQDFREHVSRYIHDFESMLRTMLSTRDGNAVSVTLLSSDMGKLYVVLAQALERLRQ</sequence>
<dbReference type="RefSeq" id="WP_115416834.1">
    <property type="nucleotide sequence ID" value="NZ_CP031357.1"/>
</dbReference>
<reference evidence="5" key="1">
    <citation type="submission" date="2018-07" db="EMBL/GenBank/DDBJ databases">
        <title>Genome sequence of Erythrobacter strain YH-07, an antagonistic bacterium isolated from Yellow Sea.</title>
        <authorList>
            <person name="Tang T."/>
            <person name="Liu Q."/>
            <person name="Sun X."/>
        </authorList>
    </citation>
    <scope>NUCLEOTIDE SEQUENCE [LARGE SCALE GENOMIC DNA]</scope>
    <source>
        <strain evidence="5">YH-07</strain>
    </source>
</reference>
<dbReference type="AlphaFoldDB" id="A0A345YFF1"/>
<name>A0A345YFF1_9SPHN</name>
<organism evidence="4 5">
    <name type="scientific">Erythrobacter aureus</name>
    <dbReference type="NCBI Taxonomy" id="2182384"/>
    <lineage>
        <taxon>Bacteria</taxon>
        <taxon>Pseudomonadati</taxon>
        <taxon>Pseudomonadota</taxon>
        <taxon>Alphaproteobacteria</taxon>
        <taxon>Sphingomonadales</taxon>
        <taxon>Erythrobacteraceae</taxon>
        <taxon>Erythrobacter/Porphyrobacter group</taxon>
        <taxon>Erythrobacter</taxon>
    </lineage>
</organism>
<evidence type="ECO:0000256" key="2">
    <source>
        <dbReference type="SAM" id="MobiDB-lite"/>
    </source>
</evidence>
<keyword evidence="5" id="KW-1185">Reference proteome</keyword>
<feature type="compositionally biased region" description="Acidic residues" evidence="2">
    <location>
        <begin position="27"/>
        <end position="42"/>
    </location>
</feature>
<proteinExistence type="predicted"/>
<keyword evidence="3" id="KW-1133">Transmembrane helix</keyword>
<feature type="transmembrane region" description="Helical" evidence="3">
    <location>
        <begin position="92"/>
        <end position="110"/>
    </location>
</feature>
<keyword evidence="1" id="KW-0175">Coiled coil</keyword>
<feature type="coiled-coil region" evidence="1">
    <location>
        <begin position="711"/>
        <end position="738"/>
    </location>
</feature>
<evidence type="ECO:0000313" key="4">
    <source>
        <dbReference type="EMBL" id="AXK42653.1"/>
    </source>
</evidence>
<keyword evidence="3" id="KW-0472">Membrane</keyword>
<keyword evidence="3" id="KW-0812">Transmembrane</keyword>
<dbReference type="KEGG" id="err:DVR09_10200"/>
<dbReference type="OrthoDB" id="9777715at2"/>
<feature type="region of interest" description="Disordered" evidence="2">
    <location>
        <begin position="1"/>
        <end position="42"/>
    </location>
</feature>
<dbReference type="Proteomes" id="UP000254508">
    <property type="component" value="Chromosome"/>
</dbReference>
<gene>
    <name evidence="4" type="ORF">DVR09_10200</name>
</gene>
<evidence type="ECO:0000256" key="3">
    <source>
        <dbReference type="SAM" id="Phobius"/>
    </source>
</evidence>
<feature type="transmembrane region" description="Helical" evidence="3">
    <location>
        <begin position="54"/>
        <end position="72"/>
    </location>
</feature>
<feature type="coiled-coil region" evidence="1">
    <location>
        <begin position="555"/>
        <end position="582"/>
    </location>
</feature>
<dbReference type="EMBL" id="CP031357">
    <property type="protein sequence ID" value="AXK42653.1"/>
    <property type="molecule type" value="Genomic_DNA"/>
</dbReference>
<feature type="coiled-coil region" evidence="1">
    <location>
        <begin position="365"/>
        <end position="414"/>
    </location>
</feature>
<evidence type="ECO:0000256" key="1">
    <source>
        <dbReference type="SAM" id="Coils"/>
    </source>
</evidence>
<protein>
    <submittedName>
        <fullName evidence="4">ATPase</fullName>
    </submittedName>
</protein>
<evidence type="ECO:0000313" key="5">
    <source>
        <dbReference type="Proteomes" id="UP000254508"/>
    </source>
</evidence>
<feature type="coiled-coil region" evidence="1">
    <location>
        <begin position="307"/>
        <end position="334"/>
    </location>
</feature>